<dbReference type="PANTHER" id="PTHR31774">
    <property type="entry name" value="PROTEIN SHISA-9-RELATED"/>
    <property type="match status" value="1"/>
</dbReference>
<dbReference type="OrthoDB" id="8874750at2759"/>
<evidence type="ECO:0000313" key="8">
    <source>
        <dbReference type="Ensembl" id="ENSECRP00000027146.1"/>
    </source>
</evidence>
<dbReference type="AlphaFoldDB" id="A0A8C4T740"/>
<feature type="region of interest" description="Disordered" evidence="5">
    <location>
        <begin position="609"/>
        <end position="633"/>
    </location>
</feature>
<dbReference type="GeneTree" id="ENSGT00940000162254"/>
<feature type="compositionally biased region" description="Polar residues" evidence="5">
    <location>
        <begin position="228"/>
        <end position="255"/>
    </location>
</feature>
<dbReference type="Ensembl" id="ENSECRT00000027719.1">
    <property type="protein sequence ID" value="ENSECRP00000027146.1"/>
    <property type="gene ID" value="ENSECRG00000018379.1"/>
</dbReference>
<dbReference type="GO" id="GO:0032281">
    <property type="term" value="C:AMPA glutamate receptor complex"/>
    <property type="evidence" value="ECO:0007669"/>
    <property type="project" value="TreeGrafter"/>
</dbReference>
<evidence type="ECO:0000259" key="7">
    <source>
        <dbReference type="Pfam" id="PF13908"/>
    </source>
</evidence>
<feature type="signal peptide" evidence="6">
    <location>
        <begin position="1"/>
        <end position="29"/>
    </location>
</feature>
<dbReference type="GeneID" id="114666627"/>
<dbReference type="Proteomes" id="UP000694620">
    <property type="component" value="Chromosome 16"/>
</dbReference>
<feature type="region of interest" description="Disordered" evidence="5">
    <location>
        <begin position="365"/>
        <end position="386"/>
    </location>
</feature>
<reference evidence="8" key="2">
    <citation type="submission" date="2025-08" db="UniProtKB">
        <authorList>
            <consortium name="Ensembl"/>
        </authorList>
    </citation>
    <scope>IDENTIFICATION</scope>
</reference>
<keyword evidence="4" id="KW-0472">Membrane</keyword>
<evidence type="ECO:0000256" key="2">
    <source>
        <dbReference type="ARBA" id="ARBA00022692"/>
    </source>
</evidence>
<keyword evidence="3" id="KW-1133">Transmembrane helix</keyword>
<keyword evidence="2" id="KW-0812">Transmembrane</keyword>
<dbReference type="InterPro" id="IPR026910">
    <property type="entry name" value="Shisa"/>
</dbReference>
<reference evidence="8" key="1">
    <citation type="submission" date="2021-06" db="EMBL/GenBank/DDBJ databases">
        <authorList>
            <consortium name="Wellcome Sanger Institute Data Sharing"/>
        </authorList>
    </citation>
    <scope>NUCLEOTIDE SEQUENCE [LARGE SCALE GENOMIC DNA]</scope>
</reference>
<feature type="compositionally biased region" description="Polar residues" evidence="5">
    <location>
        <begin position="617"/>
        <end position="633"/>
    </location>
</feature>
<dbReference type="PANTHER" id="PTHR31774:SF2">
    <property type="entry name" value="PROTEIN SHISA-7"/>
    <property type="match status" value="1"/>
</dbReference>
<evidence type="ECO:0000256" key="3">
    <source>
        <dbReference type="ARBA" id="ARBA00022989"/>
    </source>
</evidence>
<feature type="compositionally biased region" description="Polar residues" evidence="5">
    <location>
        <begin position="418"/>
        <end position="433"/>
    </location>
</feature>
<comment type="subcellular location">
    <subcellularLocation>
        <location evidence="1">Membrane</location>
    </subcellularLocation>
</comment>
<feature type="domain" description="Shisa N-terminal" evidence="7">
    <location>
        <begin position="95"/>
        <end position="146"/>
    </location>
</feature>
<evidence type="ECO:0000256" key="1">
    <source>
        <dbReference type="ARBA" id="ARBA00004370"/>
    </source>
</evidence>
<protein>
    <submittedName>
        <fullName evidence="8">Shisa family member 7a</fullName>
    </submittedName>
</protein>
<organism evidence="8 9">
    <name type="scientific">Erpetoichthys calabaricus</name>
    <name type="common">Rope fish</name>
    <name type="synonym">Calamoichthys calabaricus</name>
    <dbReference type="NCBI Taxonomy" id="27687"/>
    <lineage>
        <taxon>Eukaryota</taxon>
        <taxon>Metazoa</taxon>
        <taxon>Chordata</taxon>
        <taxon>Craniata</taxon>
        <taxon>Vertebrata</taxon>
        <taxon>Euteleostomi</taxon>
        <taxon>Actinopterygii</taxon>
        <taxon>Polypteriformes</taxon>
        <taxon>Polypteridae</taxon>
        <taxon>Erpetoichthys</taxon>
    </lineage>
</organism>
<evidence type="ECO:0000256" key="5">
    <source>
        <dbReference type="SAM" id="MobiDB-lite"/>
    </source>
</evidence>
<dbReference type="GO" id="GO:0032591">
    <property type="term" value="C:dendritic spine membrane"/>
    <property type="evidence" value="ECO:0007669"/>
    <property type="project" value="TreeGrafter"/>
</dbReference>
<evidence type="ECO:0000256" key="4">
    <source>
        <dbReference type="ARBA" id="ARBA00023136"/>
    </source>
</evidence>
<dbReference type="GO" id="GO:0045211">
    <property type="term" value="C:postsynaptic membrane"/>
    <property type="evidence" value="ECO:0007669"/>
    <property type="project" value="TreeGrafter"/>
</dbReference>
<evidence type="ECO:0000256" key="6">
    <source>
        <dbReference type="SAM" id="SignalP"/>
    </source>
</evidence>
<feature type="region of interest" description="Disordered" evidence="5">
    <location>
        <begin position="418"/>
        <end position="437"/>
    </location>
</feature>
<dbReference type="GO" id="GO:0014069">
    <property type="term" value="C:postsynaptic density"/>
    <property type="evidence" value="ECO:0007669"/>
    <property type="project" value="TreeGrafter"/>
</dbReference>
<feature type="region of interest" description="Disordered" evidence="5">
    <location>
        <begin position="228"/>
        <end position="273"/>
    </location>
</feature>
<feature type="compositionally biased region" description="Low complexity" evidence="5">
    <location>
        <begin position="473"/>
        <end position="497"/>
    </location>
</feature>
<reference evidence="8" key="3">
    <citation type="submission" date="2025-09" db="UniProtKB">
        <authorList>
            <consortium name="Ensembl"/>
        </authorList>
    </citation>
    <scope>IDENTIFICATION</scope>
</reference>
<name>A0A8C4T740_ERPCA</name>
<feature type="chain" id="PRO_5034648335" evidence="6">
    <location>
        <begin position="30"/>
        <end position="633"/>
    </location>
</feature>
<keyword evidence="6" id="KW-0732">Signal</keyword>
<dbReference type="Pfam" id="PF13908">
    <property type="entry name" value="Shisa_N"/>
    <property type="match status" value="1"/>
</dbReference>
<evidence type="ECO:0000313" key="9">
    <source>
        <dbReference type="Proteomes" id="UP000694620"/>
    </source>
</evidence>
<dbReference type="InterPro" id="IPR053891">
    <property type="entry name" value="Shisa_N"/>
</dbReference>
<feature type="region of interest" description="Disordered" evidence="5">
    <location>
        <begin position="472"/>
        <end position="537"/>
    </location>
</feature>
<proteinExistence type="predicted"/>
<accession>A0A8C4T740</accession>
<keyword evidence="9" id="KW-1185">Reference proteome</keyword>
<sequence length="633" mass="69537">MLWVALCCSTMHCFQAPLVLLLGLSLASATTNRPGVQHVREVRPVPVSPFLAHIKRVPMAEEGPLHPLPQRAPQKNGTWMGALVPPPKTATIPVGEVCWGYYDVMGHFDLTFNCSTNTYLYCCGTCNYRFCCEHRNKRLNQSLCNNYNTPVWANSAPTQSAPFGPGQDPNLNPLKDQGSSTVYVIGGVLSFTLAVAVGMKVAFHKASRRPRPRDINMPRALVDILRHQSTPSEHGERNNSTVLGSSSQDTGSSHPPKNLYTPALPSKDNRIGNMHHNFIHLSGQSPKHTGTMERLPRMNNAQLASGTLLSNKHNNTSGGGSSSHPFSHSLYNLAQLPPSYESAMKPEINRYSSLKRLEKDLDDSSGYYTSKRRGGTNAPPSFHSSQHHLYIGGGGDYTLGGRGTLPLHAMRPRIQQNPYPATLQHPNLDTLVSSKPPRRVMSQDQLLVFGEGNTVPNVSSVQMGTLGRLNKNQQLQQQQQPQQQQQIHQPSQFQKHQNPAPYPSQTLRKSHERLLSPDRGTLPRLSAHQKAQSQQNVCVTPSLDRHHMIKMNSHPTSGREGQQRAADVGAQAPGIWGDALAGGTGTLGHSARRMAFANKRQNTIEQLHFIPGGNQGGTQSRQMRTGSKNEVTV</sequence>
<dbReference type="GO" id="GO:0048172">
    <property type="term" value="P:regulation of short-term neuronal synaptic plasticity"/>
    <property type="evidence" value="ECO:0007669"/>
    <property type="project" value="TreeGrafter"/>
</dbReference>
<gene>
    <name evidence="8" type="primary">LOC114666627</name>
</gene>
<dbReference type="RefSeq" id="XP_028677387.1">
    <property type="nucleotide sequence ID" value="XM_028821554.2"/>
</dbReference>